<organism evidence="1 2">
    <name type="scientific">Niastella yeongjuensis</name>
    <dbReference type="NCBI Taxonomy" id="354355"/>
    <lineage>
        <taxon>Bacteria</taxon>
        <taxon>Pseudomonadati</taxon>
        <taxon>Bacteroidota</taxon>
        <taxon>Chitinophagia</taxon>
        <taxon>Chitinophagales</taxon>
        <taxon>Chitinophagaceae</taxon>
        <taxon>Niastella</taxon>
    </lineage>
</organism>
<sequence length="271" mass="30131">MRRINILITIALYISSCSPSEKRAALPAKLSTDDLKFSVTQQPNKDNIVYLSSFTANAIPSWTFEGGNSTLVNDTVIFPFSGEYYIKYGASSGGGFVMGDSVKIKVSLTDLSTIKEQEWGWLTNGQSGKTWELDTLAPIGWYGLDYGKTSGQNWVYHPDYASATWTMPIYNYGSMTFDLDNGKNFKRISLDKTGSVASTCSCKFNLDLKNGQLKLAGCDMLFGGDYFSQSTNWSTLKIIEMKENSMILAVVRDRPKPPDGVCYIGFKFRPK</sequence>
<name>A0A1V9EPE4_9BACT</name>
<dbReference type="OrthoDB" id="646668at2"/>
<evidence type="ECO:0000313" key="2">
    <source>
        <dbReference type="Proteomes" id="UP000192610"/>
    </source>
</evidence>
<dbReference type="EMBL" id="LVXG01000022">
    <property type="protein sequence ID" value="OQP47755.1"/>
    <property type="molecule type" value="Genomic_DNA"/>
</dbReference>
<proteinExistence type="predicted"/>
<protein>
    <submittedName>
        <fullName evidence="1">Uncharacterized protein</fullName>
    </submittedName>
</protein>
<comment type="caution">
    <text evidence="1">The sequence shown here is derived from an EMBL/GenBank/DDBJ whole genome shotgun (WGS) entry which is preliminary data.</text>
</comment>
<reference evidence="2" key="1">
    <citation type="submission" date="2016-04" db="EMBL/GenBank/DDBJ databases">
        <authorList>
            <person name="Chen L."/>
            <person name="Zhuang W."/>
            <person name="Wang G."/>
        </authorList>
    </citation>
    <scope>NUCLEOTIDE SEQUENCE [LARGE SCALE GENOMIC DNA]</scope>
    <source>
        <strain evidence="2">17621</strain>
    </source>
</reference>
<evidence type="ECO:0000313" key="1">
    <source>
        <dbReference type="EMBL" id="OQP47755.1"/>
    </source>
</evidence>
<accession>A0A1V9EPE4</accession>
<dbReference type="RefSeq" id="WP_081200763.1">
    <property type="nucleotide sequence ID" value="NZ_FOCZ01000019.1"/>
</dbReference>
<keyword evidence="2" id="KW-1185">Reference proteome</keyword>
<dbReference type="AlphaFoldDB" id="A0A1V9EPE4"/>
<dbReference type="STRING" id="354355.SAMN05660816_06346"/>
<gene>
    <name evidence="1" type="ORF">A4H97_30795</name>
</gene>
<dbReference type="Proteomes" id="UP000192610">
    <property type="component" value="Unassembled WGS sequence"/>
</dbReference>